<keyword evidence="12" id="KW-1185">Reference proteome</keyword>
<proteinExistence type="inferred from homology"/>
<feature type="binding site" evidence="9">
    <location>
        <position position="115"/>
    </location>
    <ligand>
        <name>5-amino-6-(D-ribitylamino)uracil</name>
        <dbReference type="ChEBI" id="CHEBI:15934"/>
    </ligand>
</feature>
<keyword evidence="4 9" id="KW-0686">Riboflavin biosynthesis</keyword>
<evidence type="ECO:0000256" key="2">
    <source>
        <dbReference type="ARBA" id="ARBA00007424"/>
    </source>
</evidence>
<evidence type="ECO:0000313" key="13">
    <source>
        <dbReference type="Proteomes" id="UP000295506"/>
    </source>
</evidence>
<feature type="binding site" evidence="9">
    <location>
        <begin position="87"/>
        <end position="88"/>
    </location>
    <ligand>
        <name>(2S)-2-hydroxy-3-oxobutyl phosphate</name>
        <dbReference type="ChEBI" id="CHEBI:58830"/>
    </ligand>
</feature>
<dbReference type="PANTHER" id="PTHR21058:SF0">
    <property type="entry name" value="6,7-DIMETHYL-8-RIBITYLLUMAZINE SYNTHASE"/>
    <property type="match status" value="1"/>
</dbReference>
<evidence type="ECO:0000256" key="4">
    <source>
        <dbReference type="ARBA" id="ARBA00022619"/>
    </source>
</evidence>
<dbReference type="EMBL" id="CP014206">
    <property type="protein sequence ID" value="AMK10629.1"/>
    <property type="molecule type" value="Genomic_DNA"/>
</dbReference>
<dbReference type="FunFam" id="3.40.50.960:FF:000001">
    <property type="entry name" value="6,7-dimethyl-8-ribityllumazine synthase"/>
    <property type="match status" value="1"/>
</dbReference>
<feature type="binding site" evidence="9">
    <location>
        <position position="129"/>
    </location>
    <ligand>
        <name>(2S)-2-hydroxy-3-oxobutyl phosphate</name>
        <dbReference type="ChEBI" id="CHEBI:58830"/>
    </ligand>
</feature>
<dbReference type="AlphaFoldDB" id="A0A126QLF0"/>
<evidence type="ECO:0000313" key="10">
    <source>
        <dbReference type="EMBL" id="AMK10629.1"/>
    </source>
</evidence>
<sequence>MSVKTIEGQLDAKGLKFAIVAARFNDFIVDRLISGAVDYLVRHGASKDDLTLVRLPGAFELPIAAQKLARSGSYHGIVVLGAVIRGATPHFDYVCNECAKGIAQASMESGVPMGFGLLTCDSLDQAIERAGSKAGNKGVEAASALLETVRVLEQL</sequence>
<dbReference type="NCBIfam" id="NF000812">
    <property type="entry name" value="PRK00061.1-4"/>
    <property type="match status" value="1"/>
</dbReference>
<dbReference type="SUPFAM" id="SSF52121">
    <property type="entry name" value="Lumazine synthase"/>
    <property type="match status" value="1"/>
</dbReference>
<dbReference type="OrthoDB" id="9809709at2"/>
<dbReference type="Proteomes" id="UP000295506">
    <property type="component" value="Unassembled WGS sequence"/>
</dbReference>
<feature type="binding site" evidence="9">
    <location>
        <begin position="82"/>
        <end position="84"/>
    </location>
    <ligand>
        <name>5-amino-6-(D-ribitylamino)uracil</name>
        <dbReference type="ChEBI" id="CHEBI:15934"/>
    </ligand>
</feature>
<dbReference type="GO" id="GO:0009231">
    <property type="term" value="P:riboflavin biosynthetic process"/>
    <property type="evidence" value="ECO:0007669"/>
    <property type="project" value="UniProtKB-UniRule"/>
</dbReference>
<evidence type="ECO:0000256" key="8">
    <source>
        <dbReference type="ARBA" id="ARBA00072606"/>
    </source>
</evidence>
<feature type="binding site" evidence="9">
    <location>
        <position position="24"/>
    </location>
    <ligand>
        <name>5-amino-6-(D-ribitylamino)uracil</name>
        <dbReference type="ChEBI" id="CHEBI:15934"/>
    </ligand>
</feature>
<feature type="binding site" evidence="9">
    <location>
        <begin position="58"/>
        <end position="60"/>
    </location>
    <ligand>
        <name>5-amino-6-(D-ribitylamino)uracil</name>
        <dbReference type="ChEBI" id="CHEBI:15934"/>
    </ligand>
</feature>
<evidence type="ECO:0000256" key="3">
    <source>
        <dbReference type="ARBA" id="ARBA00012664"/>
    </source>
</evidence>
<gene>
    <name evidence="9 10" type="primary">ribH</name>
    <name evidence="10" type="ORF">AWY79_05635</name>
    <name evidence="11" type="ORF">EDC59_1164</name>
</gene>
<keyword evidence="5 9" id="KW-0808">Transferase</keyword>
<dbReference type="Proteomes" id="UP000055611">
    <property type="component" value="Chromosome"/>
</dbReference>
<feature type="active site" description="Proton donor" evidence="9">
    <location>
        <position position="90"/>
    </location>
</feature>
<evidence type="ECO:0000256" key="1">
    <source>
        <dbReference type="ARBA" id="ARBA00004917"/>
    </source>
</evidence>
<reference evidence="11 13" key="2">
    <citation type="submission" date="2019-03" db="EMBL/GenBank/DDBJ databases">
        <title>Genomic Encyclopedia of Type Strains, Phase IV (KMG-IV): sequencing the most valuable type-strain genomes for metagenomic binning, comparative biology and taxonomic classification.</title>
        <authorList>
            <person name="Goeker M."/>
        </authorList>
    </citation>
    <scope>NUCLEOTIDE SEQUENCE [LARGE SCALE GENOMIC DNA]</scope>
    <source>
        <strain evidence="11 13">DSM 101483</strain>
    </source>
</reference>
<evidence type="ECO:0000313" key="11">
    <source>
        <dbReference type="EMBL" id="TDT82692.1"/>
    </source>
</evidence>
<dbReference type="RefSeq" id="WP_066801409.1">
    <property type="nucleotide sequence ID" value="NZ_CP014206.1"/>
</dbReference>
<comment type="catalytic activity">
    <reaction evidence="6 9">
        <text>(2S)-2-hydroxy-3-oxobutyl phosphate + 5-amino-6-(D-ribitylamino)uracil = 6,7-dimethyl-8-(1-D-ribityl)lumazine + phosphate + 2 H2O + H(+)</text>
        <dbReference type="Rhea" id="RHEA:26152"/>
        <dbReference type="ChEBI" id="CHEBI:15377"/>
        <dbReference type="ChEBI" id="CHEBI:15378"/>
        <dbReference type="ChEBI" id="CHEBI:15934"/>
        <dbReference type="ChEBI" id="CHEBI:43474"/>
        <dbReference type="ChEBI" id="CHEBI:58201"/>
        <dbReference type="ChEBI" id="CHEBI:58830"/>
        <dbReference type="EC" id="2.5.1.78"/>
    </reaction>
</comment>
<dbReference type="EC" id="2.5.1.78" evidence="3 9"/>
<evidence type="ECO:0000256" key="6">
    <source>
        <dbReference type="ARBA" id="ARBA00048785"/>
    </source>
</evidence>
<accession>A0A126QLF0</accession>
<dbReference type="EMBL" id="SOBK01000016">
    <property type="protein sequence ID" value="TDT82692.1"/>
    <property type="molecule type" value="Genomic_DNA"/>
</dbReference>
<name>A0A126QLF0_9BACT</name>
<dbReference type="GO" id="GO:0005829">
    <property type="term" value="C:cytosol"/>
    <property type="evidence" value="ECO:0007669"/>
    <property type="project" value="TreeGrafter"/>
</dbReference>
<dbReference type="InterPro" id="IPR002180">
    <property type="entry name" value="LS/RS"/>
</dbReference>
<dbReference type="PANTHER" id="PTHR21058">
    <property type="entry name" value="6,7-DIMETHYL-8-RIBITYLLUMAZINE SYNTHASE DMRL SYNTHASE LUMAZINE SYNTHASE"/>
    <property type="match status" value="1"/>
</dbReference>
<dbReference type="InterPro" id="IPR034964">
    <property type="entry name" value="LS"/>
</dbReference>
<comment type="function">
    <text evidence="7 9">Catalyzes the formation of 6,7-dimethyl-8-ribityllumazine by condensation of 5-amino-6-(D-ribitylamino)uracil with 3,4-dihydroxy-2-butanone 4-phosphate. This is the penultimate step in the biosynthesis of riboflavin.</text>
</comment>
<dbReference type="GO" id="GO:0000906">
    <property type="term" value="F:6,7-dimethyl-8-ribityllumazine synthase activity"/>
    <property type="evidence" value="ECO:0007669"/>
    <property type="project" value="UniProtKB-UniRule"/>
</dbReference>
<dbReference type="Gene3D" id="3.40.50.960">
    <property type="entry name" value="Lumazine/riboflavin synthase"/>
    <property type="match status" value="1"/>
</dbReference>
<reference evidence="10 12" key="1">
    <citation type="journal article" date="2016" name="Front. Microbiol.">
        <title>Genome Sequence of the Piezophilic, Mesophilic Sulfate-Reducing Bacterium Desulfovibrio indicus J2T.</title>
        <authorList>
            <person name="Cao J."/>
            <person name="Maignien L."/>
            <person name="Shao Z."/>
            <person name="Alain K."/>
            <person name="Jebbar M."/>
        </authorList>
    </citation>
    <scope>NUCLEOTIDE SEQUENCE [LARGE SCALE GENOMIC DNA]</scope>
    <source>
        <strain evidence="10 12">J2</strain>
    </source>
</reference>
<comment type="pathway">
    <text evidence="1 9">Cofactor biosynthesis; riboflavin biosynthesis; riboflavin from 2-hydroxy-3-oxobutyl phosphate and 5-amino-6-(D-ribitylamino)uracil: step 1/2.</text>
</comment>
<evidence type="ECO:0000256" key="9">
    <source>
        <dbReference type="HAMAP-Rule" id="MF_00178"/>
    </source>
</evidence>
<dbReference type="InterPro" id="IPR036467">
    <property type="entry name" value="LS/RS_sf"/>
</dbReference>
<evidence type="ECO:0000256" key="7">
    <source>
        <dbReference type="ARBA" id="ARBA00058151"/>
    </source>
</evidence>
<dbReference type="HAMAP" id="MF_00178">
    <property type="entry name" value="Lumazine_synth"/>
    <property type="match status" value="1"/>
</dbReference>
<dbReference type="CDD" id="cd09209">
    <property type="entry name" value="Lumazine_synthase-I"/>
    <property type="match status" value="1"/>
</dbReference>
<dbReference type="GO" id="GO:0009349">
    <property type="term" value="C:riboflavin synthase complex"/>
    <property type="evidence" value="ECO:0007669"/>
    <property type="project" value="UniProtKB-UniRule"/>
</dbReference>
<evidence type="ECO:0000313" key="12">
    <source>
        <dbReference type="Proteomes" id="UP000055611"/>
    </source>
</evidence>
<protein>
    <recommendedName>
        <fullName evidence="8 9">6,7-dimethyl-8-ribityllumazine synthase</fullName>
        <shortName evidence="9">DMRL synthase</shortName>
        <shortName evidence="9">LS</shortName>
        <shortName evidence="9">Lumazine synthase</shortName>
        <ecNumber evidence="3 9">2.5.1.78</ecNumber>
    </recommendedName>
</protein>
<organism evidence="11 13">
    <name type="scientific">Pseudodesulfovibrio indicus</name>
    <dbReference type="NCBI Taxonomy" id="1716143"/>
    <lineage>
        <taxon>Bacteria</taxon>
        <taxon>Pseudomonadati</taxon>
        <taxon>Thermodesulfobacteriota</taxon>
        <taxon>Desulfovibrionia</taxon>
        <taxon>Desulfovibrionales</taxon>
        <taxon>Desulfovibrionaceae</taxon>
    </lineage>
</organism>
<dbReference type="NCBIfam" id="TIGR00114">
    <property type="entry name" value="lumazine-synth"/>
    <property type="match status" value="1"/>
</dbReference>
<dbReference type="Pfam" id="PF00885">
    <property type="entry name" value="DMRL_synthase"/>
    <property type="match status" value="1"/>
</dbReference>
<dbReference type="KEGG" id="dej:AWY79_05635"/>
<evidence type="ECO:0000256" key="5">
    <source>
        <dbReference type="ARBA" id="ARBA00022679"/>
    </source>
</evidence>
<comment type="similarity">
    <text evidence="2 9">Belongs to the DMRL synthase family.</text>
</comment>